<evidence type="ECO:0000256" key="1">
    <source>
        <dbReference type="ARBA" id="ARBA00009238"/>
    </source>
</evidence>
<sequence length="1907" mass="207657">MSNGHQQQIITENNNLNIRRYISQLYVIPAVDASEAGKGQLEISVNQGQVPNNVQMQDAGRCLVTFIPQHAGTYVIDVTFNGLQVHGCPIKVDVRERQVGKPVSAPVYARPTTSTSSPPPTRGPSSSAYFSSTSPQAAPSPSYTAAAPSPSSTPQLPRSPPLVAGVESLKSPDKKIEAALLGGYTVAQYGNGGGGGIPTTKLKPSPLSTPPSTRPKPKLFEEKEIPISRPSMPEAAQLEMTRSAEMTLFRDIPKTPVTTPVEAGREIPQQQQGIIREREIIAPPISSSAISPISTESGAPQIQTHIVDPYSSDIEAMTPGTRRRLLEHSVYKATELKATTPKLSLKFRGSKDKVGSITPPTMTTATISAATASDAFDWGKSKIASKHEVVRRGKEVDVRIDSLKLGKEDQLYVIVLPPGIIPRQNMPNELPTSEQALPHKLKKSGTKSWEISFRPSVVGTHKVHLFVNTIPHPQSPFPIRVYDASQIVVGDIVRQSVLNDTVEFTVDAGRAGFGNLEMAIKDNEGIIIPSHVSQLEAGAAKFLVTFTPNLPGTHTVHITFNKEVVTGSPFKVHIVEPQILGQESQISKKSKKKDKKSKEKHSLNGTQRGEPPTAAMSPTASGRPMVSKLPSLSRVGQPVDLLVTLSRPDDLVQAQVFDLDREPLNIETFPDYSNNTCKLQFIPKRVGDHEVEIRVAGTEIDGSPFTCRVYDPTKILVGNIPDGAVDKPVSFVVDASQAGVGNLEVAVNEGKIPSMAYALGQHKYEITFIPKDPIDHRVSVRFNNEDPRGELLPVDIAAYEEEPSRSIIRYTPKSVGNHQIFVKLNNQPIPGSPFIAKAFDASCVKLALESEGGQVGRSCAFTIDAAKAGAGNMEIIVSVEKRNVPNYVQPEGQAKFRVTFTPQEALEHLISVKFNGISVPGSPLCCPIQPSSVQRSPRPVRAGSELPIQQQLEEQQQLLVIPQQPTSVETRGEEDEEKEIKLVGDLASAIVDEPKRFSIDAPPGIGRKVECNVIVVGNYHIDIQINGKSLAICPILCKCFDSSKMPKITNGEGEPLQKGNKWNGPFCGKDFIIIDGNTIRADWQPQTEGKHQLFIRDRFGNNLCGSPLIINVLDLSAVRVIGLRNGDVVGVEQKFTLDWSNSGGQSASVSICHESDNEPTAKIDGVELPECPYECIISDRGSPRARGDALNRAQRGKTARFEVSPGTSGSAATELDVIVTSPHRIEVTFGDEPLIGSPFLCEVIDPKRVYVRGIDLSRKSAGDGALNVELVDSQNETLKLDRTKNSVGEDSFTFLPTRLGVHRLSVHLAGFAIPSSPFQIVVEEQKTSPTVYGAALDYSIERAQQASMIFDANKQPGGLKVEVKSPSGEKVRYTTNRRPDETTEIAFRPQEIGIYEVNIEFNNRLVNGSPFPVTVVDPTKVLIISDDRKQIIRPDGMLQLFVGQRNVFNLDCSEAGPAKIRAEVRDADGELLPLEQQTQVHPLDNGKFQLLFTPRKSGKYKIYLYCSELVVPNAYPILAIAEQSTKMPTQVSEMNGERQRRHKEVVEEAAENASNLRKEAMGKCTATLLGDRADIPVKLSALGNQVFKGVYTPLVDGKYQLSVKIDGNHVPGSPSIVNVKAPEISPAQLIEVDGRPLKMGILGEDMQTLIDARRAGPGQISAQCSGTSQLEYCELLDNGDGTYMLRIQPKELGKHTLSVKYENEHVRDIKVYGPGIEHGILHSFKSNFVVETKGAGAGQLTVRVRGPKGAFNVEMQRDREQERTIHCKYEPREPGDYQVEVKWHGQHVPGSPFFVLIVDTEQELHRFLAGGIPSPTPTSPFVPPGWLPPGPPGLMPGPHPGAPPLPIMPSPIPPPHFMKGSRLSPGGPMPPPPPPHAIFQQHPAARGFGAPPPPQHPHQPIYGKPHF</sequence>
<dbReference type="GO" id="GO:0030036">
    <property type="term" value="P:actin cytoskeleton organization"/>
    <property type="evidence" value="ECO:0007669"/>
    <property type="project" value="InterPro"/>
</dbReference>
<dbReference type="PANTHER" id="PTHR38537:SF8">
    <property type="entry name" value="FILAMIN-A"/>
    <property type="match status" value="1"/>
</dbReference>
<dbReference type="Pfam" id="PF00630">
    <property type="entry name" value="Filamin"/>
    <property type="match status" value="10"/>
</dbReference>
<feature type="repeat" description="Filamin" evidence="3">
    <location>
        <begin position="1701"/>
        <end position="1797"/>
    </location>
</feature>
<evidence type="ECO:0000256" key="3">
    <source>
        <dbReference type="PROSITE-ProRule" id="PRU00087"/>
    </source>
</evidence>
<evidence type="ECO:0000313" key="6">
    <source>
        <dbReference type="WBParaSite" id="scaffold14801_cov267.g17633"/>
    </source>
</evidence>
<dbReference type="InterPro" id="IPR044801">
    <property type="entry name" value="Filamin"/>
</dbReference>
<comment type="similarity">
    <text evidence="1">Belongs to the filamin family.</text>
</comment>
<feature type="repeat" description="Filamin" evidence="3">
    <location>
        <begin position="1524"/>
        <end position="1619"/>
    </location>
</feature>
<feature type="region of interest" description="Disordered" evidence="4">
    <location>
        <begin position="195"/>
        <end position="217"/>
    </location>
</feature>
<protein>
    <submittedName>
        <fullName evidence="6">Uncharacterized protein</fullName>
    </submittedName>
</protein>
<evidence type="ECO:0000256" key="4">
    <source>
        <dbReference type="SAM" id="MobiDB-lite"/>
    </source>
</evidence>
<feature type="repeat" description="Filamin" evidence="3">
    <location>
        <begin position="31"/>
        <end position="94"/>
    </location>
</feature>
<dbReference type="FunFam" id="2.60.40.10:FF:001145">
    <property type="entry name" value="Jitterbug, isoform I"/>
    <property type="match status" value="1"/>
</dbReference>
<dbReference type="SMART" id="SM00557">
    <property type="entry name" value="IG_FLMN"/>
    <property type="match status" value="12"/>
</dbReference>
<evidence type="ECO:0000313" key="5">
    <source>
        <dbReference type="Proteomes" id="UP000887561"/>
    </source>
</evidence>
<name>A0A915LMQ4_MELJA</name>
<feature type="compositionally biased region" description="Low complexity" evidence="4">
    <location>
        <begin position="123"/>
        <end position="154"/>
    </location>
</feature>
<feature type="repeat" description="Filamin" evidence="3">
    <location>
        <begin position="836"/>
        <end position="928"/>
    </location>
</feature>
<feature type="repeat" description="Filamin" evidence="3">
    <location>
        <begin position="1622"/>
        <end position="1705"/>
    </location>
</feature>
<keyword evidence="5" id="KW-1185">Reference proteome</keyword>
<proteinExistence type="inferred from homology"/>
<dbReference type="Gene3D" id="2.60.40.10">
    <property type="entry name" value="Immunoglobulins"/>
    <property type="match status" value="14"/>
</dbReference>
<feature type="repeat" description="Filamin" evidence="3">
    <location>
        <begin position="479"/>
        <end position="574"/>
    </location>
</feature>
<feature type="repeat" description="Filamin" evidence="3">
    <location>
        <begin position="1330"/>
        <end position="1415"/>
    </location>
</feature>
<dbReference type="SUPFAM" id="SSF81296">
    <property type="entry name" value="E set domains"/>
    <property type="match status" value="14"/>
</dbReference>
<dbReference type="InterPro" id="IPR017868">
    <property type="entry name" value="Filamin/ABP280_repeat-like"/>
</dbReference>
<feature type="repeat" description="Filamin" evidence="3">
    <location>
        <begin position="685"/>
        <end position="838"/>
    </location>
</feature>
<dbReference type="PANTHER" id="PTHR38537">
    <property type="entry name" value="JITTERBUG, ISOFORM N"/>
    <property type="match status" value="1"/>
</dbReference>
<dbReference type="InterPro" id="IPR013783">
    <property type="entry name" value="Ig-like_fold"/>
</dbReference>
<keyword evidence="2" id="KW-0677">Repeat</keyword>
<dbReference type="Proteomes" id="UP000887561">
    <property type="component" value="Unplaced"/>
</dbReference>
<dbReference type="GO" id="GO:0051015">
    <property type="term" value="F:actin filament binding"/>
    <property type="evidence" value="ECO:0007669"/>
    <property type="project" value="InterPro"/>
</dbReference>
<dbReference type="WBParaSite" id="scaffold14801_cov267.g17633">
    <property type="protein sequence ID" value="scaffold14801_cov267.g17633"/>
    <property type="gene ID" value="scaffold14801_cov267.g17633"/>
</dbReference>
<evidence type="ECO:0000256" key="2">
    <source>
        <dbReference type="ARBA" id="ARBA00022737"/>
    </source>
</evidence>
<dbReference type="InterPro" id="IPR001298">
    <property type="entry name" value="Filamin/ABP280_rpt"/>
</dbReference>
<reference evidence="6" key="1">
    <citation type="submission" date="2022-11" db="UniProtKB">
        <authorList>
            <consortium name="WormBaseParasite"/>
        </authorList>
    </citation>
    <scope>IDENTIFICATION</scope>
</reference>
<dbReference type="InterPro" id="IPR014756">
    <property type="entry name" value="Ig_E-set"/>
</dbReference>
<feature type="region of interest" description="Disordered" evidence="4">
    <location>
        <begin position="1863"/>
        <end position="1907"/>
    </location>
</feature>
<feature type="region of interest" description="Disordered" evidence="4">
    <location>
        <begin position="583"/>
        <end position="629"/>
    </location>
</feature>
<accession>A0A915LMQ4</accession>
<feature type="compositionally biased region" description="Pro residues" evidence="4">
    <location>
        <begin position="1867"/>
        <end position="1876"/>
    </location>
</feature>
<feature type="repeat" description="Filamin" evidence="3">
    <location>
        <begin position="1110"/>
        <end position="1243"/>
    </location>
</feature>
<dbReference type="PROSITE" id="PS50194">
    <property type="entry name" value="FILAMIN_REPEAT"/>
    <property type="match status" value="12"/>
</dbReference>
<feature type="region of interest" description="Disordered" evidence="4">
    <location>
        <begin position="101"/>
        <end position="169"/>
    </location>
</feature>
<feature type="repeat" description="Filamin" evidence="3">
    <location>
        <begin position="1254"/>
        <end position="1322"/>
    </location>
</feature>
<feature type="repeat" description="Filamin" evidence="3">
    <location>
        <begin position="1413"/>
        <end position="1520"/>
    </location>
</feature>
<feature type="repeat" description="Filamin" evidence="3">
    <location>
        <begin position="367"/>
        <end position="481"/>
    </location>
</feature>
<organism evidence="5 6">
    <name type="scientific">Meloidogyne javanica</name>
    <name type="common">Root-knot nematode worm</name>
    <dbReference type="NCBI Taxonomy" id="6303"/>
    <lineage>
        <taxon>Eukaryota</taxon>
        <taxon>Metazoa</taxon>
        <taxon>Ecdysozoa</taxon>
        <taxon>Nematoda</taxon>
        <taxon>Chromadorea</taxon>
        <taxon>Rhabditida</taxon>
        <taxon>Tylenchina</taxon>
        <taxon>Tylenchomorpha</taxon>
        <taxon>Tylenchoidea</taxon>
        <taxon>Meloidogynidae</taxon>
        <taxon>Meloidogyninae</taxon>
        <taxon>Meloidogyne</taxon>
        <taxon>Meloidogyne incognita group</taxon>
    </lineage>
</organism>